<protein>
    <submittedName>
        <fullName evidence="2">Uncharacterized protein</fullName>
    </submittedName>
</protein>
<sequence length="214" mass="23942">MGIDIPQDKMSGDREYYNSEETLGADATDNNEPPTQLRRQVSLYDAVAGRVGQQGFLTVEQLRSSTLLPVAPEDYLLRQTRIPAEIFDDNHDAGGELAVARKLPESEMLKVIHTYASDLYNSATMNQGTYDFRSLDETALFAVGILLEEAVKEALGETGDMVFVEPEGLEKGLEETTMTRHQIKGRVQPRVRATELSEEEDIEQDESPAKRPRH</sequence>
<evidence type="ECO:0000256" key="1">
    <source>
        <dbReference type="SAM" id="MobiDB-lite"/>
    </source>
</evidence>
<feature type="compositionally biased region" description="Acidic residues" evidence="1">
    <location>
        <begin position="196"/>
        <end position="206"/>
    </location>
</feature>
<reference evidence="2 3" key="1">
    <citation type="submission" date="2023-06" db="EMBL/GenBank/DDBJ databases">
        <title>Black Yeasts Isolated from many extreme environments.</title>
        <authorList>
            <person name="Coleine C."/>
            <person name="Stajich J.E."/>
            <person name="Selbmann L."/>
        </authorList>
    </citation>
    <scope>NUCLEOTIDE SEQUENCE [LARGE SCALE GENOMIC DNA]</scope>
    <source>
        <strain evidence="2 3">CCFEE 5887</strain>
    </source>
</reference>
<name>A0AAV9QH68_9PEZI</name>
<proteinExistence type="predicted"/>
<dbReference type="GO" id="GO:0006360">
    <property type="term" value="P:transcription by RNA polymerase I"/>
    <property type="evidence" value="ECO:0007669"/>
    <property type="project" value="InterPro"/>
</dbReference>
<keyword evidence="3" id="KW-1185">Reference proteome</keyword>
<organism evidence="2 3">
    <name type="scientific">Vermiconidia calcicola</name>
    <dbReference type="NCBI Taxonomy" id="1690605"/>
    <lineage>
        <taxon>Eukaryota</taxon>
        <taxon>Fungi</taxon>
        <taxon>Dikarya</taxon>
        <taxon>Ascomycota</taxon>
        <taxon>Pezizomycotina</taxon>
        <taxon>Dothideomycetes</taxon>
        <taxon>Dothideomycetidae</taxon>
        <taxon>Mycosphaerellales</taxon>
        <taxon>Extremaceae</taxon>
        <taxon>Vermiconidia</taxon>
    </lineage>
</organism>
<evidence type="ECO:0000313" key="3">
    <source>
        <dbReference type="Proteomes" id="UP001345827"/>
    </source>
</evidence>
<dbReference type="PANTHER" id="PTHR28054:SF1">
    <property type="entry name" value="RNA POLYMERASE I-SPECIFIC TRANSCRIPTION INITIATION FACTOR RRN10"/>
    <property type="match status" value="1"/>
</dbReference>
<evidence type="ECO:0000313" key="2">
    <source>
        <dbReference type="EMBL" id="KAK5542377.1"/>
    </source>
</evidence>
<dbReference type="AlphaFoldDB" id="A0AAV9QH68"/>
<dbReference type="InterPro" id="IPR022793">
    <property type="entry name" value="Rrn10"/>
</dbReference>
<dbReference type="Pfam" id="PF05234">
    <property type="entry name" value="UAF_Rrn10"/>
    <property type="match status" value="1"/>
</dbReference>
<feature type="region of interest" description="Disordered" evidence="1">
    <location>
        <begin position="1"/>
        <end position="34"/>
    </location>
</feature>
<feature type="region of interest" description="Disordered" evidence="1">
    <location>
        <begin position="173"/>
        <end position="214"/>
    </location>
</feature>
<dbReference type="PANTHER" id="PTHR28054">
    <property type="entry name" value="RNA POLYMERASE I-SPECIFIC TRANSCRIPTION INITIATION FACTOR RRN10"/>
    <property type="match status" value="1"/>
</dbReference>
<feature type="compositionally biased region" description="Basic and acidic residues" evidence="1">
    <location>
        <begin position="1"/>
        <end position="17"/>
    </location>
</feature>
<dbReference type="EMBL" id="JAXLQG010000003">
    <property type="protein sequence ID" value="KAK5542377.1"/>
    <property type="molecule type" value="Genomic_DNA"/>
</dbReference>
<comment type="caution">
    <text evidence="2">The sequence shown here is derived from an EMBL/GenBank/DDBJ whole genome shotgun (WGS) entry which is preliminary data.</text>
</comment>
<dbReference type="Proteomes" id="UP001345827">
    <property type="component" value="Unassembled WGS sequence"/>
</dbReference>
<accession>A0AAV9QH68</accession>
<gene>
    <name evidence="2" type="ORF">LTR25_002262</name>
</gene>